<sequence length="310" mass="34164">MQLKALRYFLMVASNRSFLATARHFRVPASSVSRFIAGLEKDLGHQLFYRSTRAVRLTEEGERFHQQAREAIDLLDAAVDDLGHNEGALSGRLRINAPEAFGRLHVARLIGALQAEHPALDVELQLTDVFIDPVQEGVDITVRIGAQVDSGLIGRTVAAQRQIVAASPAYLAAHGVPQTPADLLDHRCLLYKGQFGTQRWYFRQDASAAFEGINVSGPLCSNNAEVLLDAAMEGRGVVLFPSWLYRQGSFERTQLVPLLGTWEGSASVESSYIQLLSPENKLRSRKVREVTAFLLDGFGSPAYWDEAADT</sequence>
<keyword evidence="2" id="KW-0805">Transcription regulation</keyword>
<dbReference type="InterPro" id="IPR000847">
    <property type="entry name" value="LysR_HTH_N"/>
</dbReference>
<dbReference type="InterPro" id="IPR036388">
    <property type="entry name" value="WH-like_DNA-bd_sf"/>
</dbReference>
<dbReference type="Pfam" id="PF03466">
    <property type="entry name" value="LysR_substrate"/>
    <property type="match status" value="1"/>
</dbReference>
<dbReference type="Pfam" id="PF00126">
    <property type="entry name" value="HTH_1"/>
    <property type="match status" value="1"/>
</dbReference>
<evidence type="ECO:0000256" key="4">
    <source>
        <dbReference type="ARBA" id="ARBA00023163"/>
    </source>
</evidence>
<dbReference type="Proteomes" id="UP001305421">
    <property type="component" value="Chromosome"/>
</dbReference>
<keyword evidence="4" id="KW-0804">Transcription</keyword>
<reference evidence="6 7" key="1">
    <citation type="submission" date="2022-12" db="EMBL/GenBank/DDBJ databases">
        <title>Two new species, Stenotrophomonas aracearum and Stenotrophomonas oahuensis, isolated from Anthurium (Araceae family) in Hawaii.</title>
        <authorList>
            <person name="Chunag S.C."/>
            <person name="Dobhal S."/>
            <person name="Alvarez A."/>
            <person name="Arif M."/>
        </authorList>
    </citation>
    <scope>NUCLEOTIDE SEQUENCE [LARGE SCALE GENOMIC DNA]</scope>
    <source>
        <strain evidence="6 7">A5588</strain>
    </source>
</reference>
<dbReference type="PANTHER" id="PTHR30537">
    <property type="entry name" value="HTH-TYPE TRANSCRIPTIONAL REGULATOR"/>
    <property type="match status" value="1"/>
</dbReference>
<dbReference type="EMBL" id="CP115543">
    <property type="protein sequence ID" value="WNH47115.1"/>
    <property type="molecule type" value="Genomic_DNA"/>
</dbReference>
<dbReference type="CDD" id="cd08422">
    <property type="entry name" value="PBP2_CrgA_like"/>
    <property type="match status" value="1"/>
</dbReference>
<keyword evidence="3" id="KW-0238">DNA-binding</keyword>
<dbReference type="SUPFAM" id="SSF46785">
    <property type="entry name" value="Winged helix' DNA-binding domain"/>
    <property type="match status" value="1"/>
</dbReference>
<evidence type="ECO:0000256" key="1">
    <source>
        <dbReference type="ARBA" id="ARBA00009437"/>
    </source>
</evidence>
<dbReference type="PANTHER" id="PTHR30537:SF5">
    <property type="entry name" value="HTH-TYPE TRANSCRIPTIONAL ACTIVATOR TTDR-RELATED"/>
    <property type="match status" value="1"/>
</dbReference>
<evidence type="ECO:0000313" key="7">
    <source>
        <dbReference type="Proteomes" id="UP001305421"/>
    </source>
</evidence>
<dbReference type="PROSITE" id="PS50931">
    <property type="entry name" value="HTH_LYSR"/>
    <property type="match status" value="1"/>
</dbReference>
<dbReference type="InterPro" id="IPR005119">
    <property type="entry name" value="LysR_subst-bd"/>
</dbReference>
<gene>
    <name evidence="6" type="ORF">PDM28_10365</name>
</gene>
<evidence type="ECO:0000256" key="2">
    <source>
        <dbReference type="ARBA" id="ARBA00023015"/>
    </source>
</evidence>
<dbReference type="InterPro" id="IPR058163">
    <property type="entry name" value="LysR-type_TF_proteobact-type"/>
</dbReference>
<organism evidence="6 7">
    <name type="scientific">Stenotrophomonas aracearum</name>
    <dbReference type="NCBI Taxonomy" id="3003272"/>
    <lineage>
        <taxon>Bacteria</taxon>
        <taxon>Pseudomonadati</taxon>
        <taxon>Pseudomonadota</taxon>
        <taxon>Gammaproteobacteria</taxon>
        <taxon>Lysobacterales</taxon>
        <taxon>Lysobacteraceae</taxon>
        <taxon>Stenotrophomonas</taxon>
    </lineage>
</organism>
<dbReference type="SUPFAM" id="SSF53850">
    <property type="entry name" value="Periplasmic binding protein-like II"/>
    <property type="match status" value="1"/>
</dbReference>
<evidence type="ECO:0000259" key="5">
    <source>
        <dbReference type="PROSITE" id="PS50931"/>
    </source>
</evidence>
<dbReference type="RefSeq" id="WP_311181895.1">
    <property type="nucleotide sequence ID" value="NZ_CP115543.1"/>
</dbReference>
<protein>
    <submittedName>
        <fullName evidence="6">LysR family transcriptional regulator</fullName>
    </submittedName>
</protein>
<evidence type="ECO:0000313" key="6">
    <source>
        <dbReference type="EMBL" id="WNH47115.1"/>
    </source>
</evidence>
<proteinExistence type="inferred from homology"/>
<dbReference type="Gene3D" id="3.40.190.290">
    <property type="match status" value="1"/>
</dbReference>
<accession>A0ABY9Y8T8</accession>
<dbReference type="InterPro" id="IPR036390">
    <property type="entry name" value="WH_DNA-bd_sf"/>
</dbReference>
<keyword evidence="7" id="KW-1185">Reference proteome</keyword>
<evidence type="ECO:0000256" key="3">
    <source>
        <dbReference type="ARBA" id="ARBA00023125"/>
    </source>
</evidence>
<comment type="similarity">
    <text evidence="1">Belongs to the LysR transcriptional regulatory family.</text>
</comment>
<name>A0ABY9Y8T8_9GAMM</name>
<feature type="domain" description="HTH lysR-type" evidence="5">
    <location>
        <begin position="1"/>
        <end position="58"/>
    </location>
</feature>
<dbReference type="Gene3D" id="1.10.10.10">
    <property type="entry name" value="Winged helix-like DNA-binding domain superfamily/Winged helix DNA-binding domain"/>
    <property type="match status" value="1"/>
</dbReference>